<sequence>MLLGRKRVNFNISEKVLKKNKIPVLLEHEPWKRCYSISRSREMEKWYGNLLELVKENSQVKKSLSQMQTQKRTVMAKIVLLSRELNENSNGNAHDELDSAKEEIEMLNGKIDYSYERLEQLPGEIENANMELLKSTIKHVYENIAADEGKLKKVNETIEDKRAELDMLRKERDELSVKVDSMYSFMHNTVGSKEMEKLDRKFFK</sequence>
<organism evidence="2 3">
    <name type="scientific">Peptoclostridium litorale DSM 5388</name>
    <dbReference type="NCBI Taxonomy" id="1121324"/>
    <lineage>
        <taxon>Bacteria</taxon>
        <taxon>Bacillati</taxon>
        <taxon>Bacillota</taxon>
        <taxon>Clostridia</taxon>
        <taxon>Peptostreptococcales</taxon>
        <taxon>Peptoclostridiaceae</taxon>
        <taxon>Peptoclostridium</taxon>
    </lineage>
</organism>
<dbReference type="eggNOG" id="ENOG50336RF">
    <property type="taxonomic scope" value="Bacteria"/>
</dbReference>
<evidence type="ECO:0000313" key="3">
    <source>
        <dbReference type="Proteomes" id="UP000027946"/>
    </source>
</evidence>
<dbReference type="Proteomes" id="UP000027946">
    <property type="component" value="Unassembled WGS sequence"/>
</dbReference>
<evidence type="ECO:0000256" key="1">
    <source>
        <dbReference type="SAM" id="Coils"/>
    </source>
</evidence>
<dbReference type="RefSeq" id="WP_038266025.1">
    <property type="nucleotide sequence ID" value="NZ_JJMM01000013.1"/>
</dbReference>
<accession>A0A069RCN3</accession>
<dbReference type="EMBL" id="JJMM01000013">
    <property type="protein sequence ID" value="KDR94819.1"/>
    <property type="molecule type" value="Genomic_DNA"/>
</dbReference>
<proteinExistence type="predicted"/>
<evidence type="ECO:0000313" key="2">
    <source>
        <dbReference type="EMBL" id="KDR94819.1"/>
    </source>
</evidence>
<feature type="coiled-coil region" evidence="1">
    <location>
        <begin position="144"/>
        <end position="178"/>
    </location>
</feature>
<keyword evidence="1" id="KW-0175">Coiled coil</keyword>
<gene>
    <name evidence="2" type="ORF">CLIT_13c01410</name>
</gene>
<name>A0A069RCN3_PEPLI</name>
<keyword evidence="3" id="KW-1185">Reference proteome</keyword>
<comment type="caution">
    <text evidence="2">The sequence shown here is derived from an EMBL/GenBank/DDBJ whole genome shotgun (WGS) entry which is preliminary data.</text>
</comment>
<reference evidence="2 3" key="1">
    <citation type="submission" date="2014-03" db="EMBL/GenBank/DDBJ databases">
        <title>Genome sequence of Clostridium litorale W6, DSM 5388.</title>
        <authorList>
            <person name="Poehlein A."/>
            <person name="Jagirdar A."/>
            <person name="Khonsari B."/>
            <person name="Chibani C.M."/>
            <person name="Gutierrez Gutierrez D.A."/>
            <person name="Davydova E."/>
            <person name="Alghaithi H.S."/>
            <person name="Nair K.P."/>
            <person name="Dhamotharan K."/>
            <person name="Chandran L."/>
            <person name="G W."/>
            <person name="Daniel R."/>
        </authorList>
    </citation>
    <scope>NUCLEOTIDE SEQUENCE [LARGE SCALE GENOMIC DNA]</scope>
    <source>
        <strain evidence="2 3">W6</strain>
    </source>
</reference>
<protein>
    <submittedName>
        <fullName evidence="2">Uncharacterized protein</fullName>
    </submittedName>
</protein>
<dbReference type="STRING" id="1121324.CLIT_13c01410"/>
<dbReference type="Gene3D" id="1.10.287.1490">
    <property type="match status" value="1"/>
</dbReference>
<dbReference type="AlphaFoldDB" id="A0A069RCN3"/>